<gene>
    <name evidence="8" type="ORF">K461DRAFT_142091</name>
</gene>
<dbReference type="PANTHER" id="PTHR13230:SF5">
    <property type="entry name" value="GENERAL TRANSCRIPTION FACTOR 3C POLYPEPTIDE 5"/>
    <property type="match status" value="1"/>
</dbReference>
<proteinExistence type="predicted"/>
<dbReference type="InterPro" id="IPR040454">
    <property type="entry name" value="TF_IIIC_Tfc1/Sfc1"/>
</dbReference>
<feature type="compositionally biased region" description="Acidic residues" evidence="5">
    <location>
        <begin position="583"/>
        <end position="593"/>
    </location>
</feature>
<accession>A0A9P4J741</accession>
<keyword evidence="4" id="KW-0539">Nucleus</keyword>
<dbReference type="Pfam" id="PF17682">
    <property type="entry name" value="Tau95_N"/>
    <property type="match status" value="1"/>
</dbReference>
<dbReference type="Proteomes" id="UP000799439">
    <property type="component" value="Unassembled WGS sequence"/>
</dbReference>
<dbReference type="InterPro" id="IPR041499">
    <property type="entry name" value="Tfc1/Sfc1_N"/>
</dbReference>
<dbReference type="PANTHER" id="PTHR13230">
    <property type="entry name" value="GENERAL TRANSCRIPTION FACTOR IIIC, POLYPEPTIDE 5"/>
    <property type="match status" value="1"/>
</dbReference>
<organism evidence="8 9">
    <name type="scientific">Myriangium duriaei CBS 260.36</name>
    <dbReference type="NCBI Taxonomy" id="1168546"/>
    <lineage>
        <taxon>Eukaryota</taxon>
        <taxon>Fungi</taxon>
        <taxon>Dikarya</taxon>
        <taxon>Ascomycota</taxon>
        <taxon>Pezizomycotina</taxon>
        <taxon>Dothideomycetes</taxon>
        <taxon>Dothideomycetidae</taxon>
        <taxon>Myriangiales</taxon>
        <taxon>Myriangiaceae</taxon>
        <taxon>Myriangium</taxon>
    </lineage>
</organism>
<comment type="caution">
    <text evidence="8">The sequence shown here is derived from an EMBL/GenBank/DDBJ whole genome shotgun (WGS) entry which is preliminary data.</text>
</comment>
<dbReference type="OrthoDB" id="5598268at2759"/>
<dbReference type="GO" id="GO:0006384">
    <property type="term" value="P:transcription initiation at RNA polymerase III promoter"/>
    <property type="evidence" value="ECO:0007669"/>
    <property type="project" value="InterPro"/>
</dbReference>
<evidence type="ECO:0008006" key="10">
    <source>
        <dbReference type="Google" id="ProtNLM"/>
    </source>
</evidence>
<dbReference type="GO" id="GO:0000127">
    <property type="term" value="C:transcription factor TFIIIC complex"/>
    <property type="evidence" value="ECO:0007669"/>
    <property type="project" value="InterPro"/>
</dbReference>
<feature type="region of interest" description="Disordered" evidence="5">
    <location>
        <begin position="250"/>
        <end position="274"/>
    </location>
</feature>
<dbReference type="Pfam" id="PF09734">
    <property type="entry name" value="Tau95"/>
    <property type="match status" value="1"/>
</dbReference>
<reference evidence="8" key="1">
    <citation type="journal article" date="2020" name="Stud. Mycol.">
        <title>101 Dothideomycetes genomes: a test case for predicting lifestyles and emergence of pathogens.</title>
        <authorList>
            <person name="Haridas S."/>
            <person name="Albert R."/>
            <person name="Binder M."/>
            <person name="Bloem J."/>
            <person name="Labutti K."/>
            <person name="Salamov A."/>
            <person name="Andreopoulos B."/>
            <person name="Baker S."/>
            <person name="Barry K."/>
            <person name="Bills G."/>
            <person name="Bluhm B."/>
            <person name="Cannon C."/>
            <person name="Castanera R."/>
            <person name="Culley D."/>
            <person name="Daum C."/>
            <person name="Ezra D."/>
            <person name="Gonzalez J."/>
            <person name="Henrissat B."/>
            <person name="Kuo A."/>
            <person name="Liang C."/>
            <person name="Lipzen A."/>
            <person name="Lutzoni F."/>
            <person name="Magnuson J."/>
            <person name="Mondo S."/>
            <person name="Nolan M."/>
            <person name="Ohm R."/>
            <person name="Pangilinan J."/>
            <person name="Park H.-J."/>
            <person name="Ramirez L."/>
            <person name="Alfaro M."/>
            <person name="Sun H."/>
            <person name="Tritt A."/>
            <person name="Yoshinaga Y."/>
            <person name="Zwiers L.-H."/>
            <person name="Turgeon B."/>
            <person name="Goodwin S."/>
            <person name="Spatafora J."/>
            <person name="Crous P."/>
            <person name="Grigoriev I."/>
        </authorList>
    </citation>
    <scope>NUCLEOTIDE SEQUENCE</scope>
    <source>
        <strain evidence="8">CBS 260.36</strain>
    </source>
</reference>
<feature type="region of interest" description="Disordered" evidence="5">
    <location>
        <begin position="539"/>
        <end position="593"/>
    </location>
</feature>
<evidence type="ECO:0000259" key="6">
    <source>
        <dbReference type="Pfam" id="PF09734"/>
    </source>
</evidence>
<dbReference type="GO" id="GO:0005634">
    <property type="term" value="C:nucleus"/>
    <property type="evidence" value="ECO:0007669"/>
    <property type="project" value="UniProtKB-SubCell"/>
</dbReference>
<feature type="compositionally biased region" description="Pro residues" evidence="5">
    <location>
        <begin position="265"/>
        <end position="274"/>
    </location>
</feature>
<keyword evidence="2" id="KW-0238">DNA-binding</keyword>
<dbReference type="Gene3D" id="3.30.200.160">
    <property type="entry name" value="TFIIIC, subcomplex tauA, subunit Sfc1, barrel domain"/>
    <property type="match status" value="1"/>
</dbReference>
<comment type="subcellular location">
    <subcellularLocation>
        <location evidence="1">Nucleus</location>
    </subcellularLocation>
</comment>
<dbReference type="InterPro" id="IPR042536">
    <property type="entry name" value="TFIIIC_tauA_Sfc1"/>
</dbReference>
<dbReference type="GO" id="GO:0001003">
    <property type="term" value="F:RNA polymerase III type 2 promoter sequence-specific DNA binding"/>
    <property type="evidence" value="ECO:0007669"/>
    <property type="project" value="TreeGrafter"/>
</dbReference>
<evidence type="ECO:0000256" key="4">
    <source>
        <dbReference type="ARBA" id="ARBA00023242"/>
    </source>
</evidence>
<evidence type="ECO:0000256" key="5">
    <source>
        <dbReference type="SAM" id="MobiDB-lite"/>
    </source>
</evidence>
<keyword evidence="9" id="KW-1185">Reference proteome</keyword>
<evidence type="ECO:0000313" key="9">
    <source>
        <dbReference type="Proteomes" id="UP000799439"/>
    </source>
</evidence>
<dbReference type="GO" id="GO:0001002">
    <property type="term" value="F:RNA polymerase III type 1 promoter sequence-specific DNA binding"/>
    <property type="evidence" value="ECO:0007669"/>
    <property type="project" value="TreeGrafter"/>
</dbReference>
<dbReference type="EMBL" id="ML996085">
    <property type="protein sequence ID" value="KAF2153559.1"/>
    <property type="molecule type" value="Genomic_DNA"/>
</dbReference>
<feature type="region of interest" description="Disordered" evidence="5">
    <location>
        <begin position="101"/>
        <end position="129"/>
    </location>
</feature>
<evidence type="ECO:0000313" key="8">
    <source>
        <dbReference type="EMBL" id="KAF2153559.1"/>
    </source>
</evidence>
<sequence>MAADADGYTSDPARTSSARTLIVPHNRIVTVEHPCIIRDVDRGISTLGGPHHIKQILQENGNALPLAAALRADDPFARKLHSQKFDVSHVLLRVALPKRTGRKRKRGTNDPFEFHGNDQVVNTTDDSKDRSLPIKADQLLQKLKVAGNDVDIDAIAPIRTTHRFRSLPDFQLADQDASIIQHITDKLLDPTLDKIKSFTPMSTTSNTLIGPPQFASYTQQLYYLYSQNRGTTTITDATGHTTSINTRAPRRRTQLGLPSNAPTIPTSPDPSLPPIPTLPRPLQSAITDLSTLLSTRPILTRRAALNLCPDVPDPLFPDAMQYLAYPFRSGPWKDTWVRLGVDPRSSPEYRPYQTLVFKLLSKNASAQAARKLASGGSRWARSYQLARAEDPGRKEVGTPGESHIFNGERLGDTKTWQLCDVEDPLLARVVREARVREEVDVETNGWFTDSGMGILRAVMRDKIGTLLARQDGDEGEDVEWERVYERVVDVVLRAGERPREDWEGECEVDVTDLTDEERRKAGFLLRGIQGVAKIEGTRGARRRSASGLEEDEVVDDMEVGSDDEDEEDGALADLEALEHASVDGDEDSEDEGA</sequence>
<protein>
    <recommendedName>
        <fullName evidence="10">Transcription factor IIIC subunit 5 HTH domain-containing protein</fullName>
    </recommendedName>
</protein>
<keyword evidence="3" id="KW-0804">Transcription</keyword>
<name>A0A9P4J741_9PEZI</name>
<evidence type="ECO:0000259" key="7">
    <source>
        <dbReference type="Pfam" id="PF17682"/>
    </source>
</evidence>
<dbReference type="AlphaFoldDB" id="A0A9P4J741"/>
<dbReference type="InterPro" id="IPR019136">
    <property type="entry name" value="TF_IIIC_su-5_HTH"/>
</dbReference>
<evidence type="ECO:0000256" key="1">
    <source>
        <dbReference type="ARBA" id="ARBA00004123"/>
    </source>
</evidence>
<evidence type="ECO:0000256" key="3">
    <source>
        <dbReference type="ARBA" id="ARBA00023163"/>
    </source>
</evidence>
<evidence type="ECO:0000256" key="2">
    <source>
        <dbReference type="ARBA" id="ARBA00023125"/>
    </source>
</evidence>
<feature type="domain" description="Transcription factor IIIC subunit Tfc1/Sfc1 triple barrel" evidence="7">
    <location>
        <begin position="29"/>
        <end position="172"/>
    </location>
</feature>
<feature type="domain" description="Transcription factor IIIC subunit 5 HTH" evidence="6">
    <location>
        <begin position="209"/>
        <end position="358"/>
    </location>
</feature>
<feature type="compositionally biased region" description="Acidic residues" evidence="5">
    <location>
        <begin position="548"/>
        <end position="570"/>
    </location>
</feature>